<feature type="transmembrane region" description="Helical" evidence="7">
    <location>
        <begin position="360"/>
        <end position="379"/>
    </location>
</feature>
<evidence type="ECO:0000256" key="2">
    <source>
        <dbReference type="ARBA" id="ARBA00022448"/>
    </source>
</evidence>
<dbReference type="OrthoDB" id="2587356at2759"/>
<feature type="transmembrane region" description="Helical" evidence="7">
    <location>
        <begin position="224"/>
        <end position="243"/>
    </location>
</feature>
<feature type="transmembrane region" description="Helical" evidence="7">
    <location>
        <begin position="25"/>
        <end position="50"/>
    </location>
</feature>
<feature type="transmembrane region" description="Helical" evidence="7">
    <location>
        <begin position="385"/>
        <end position="404"/>
    </location>
</feature>
<dbReference type="Pfam" id="PF06609">
    <property type="entry name" value="TRI12"/>
    <property type="match status" value="1"/>
</dbReference>
<feature type="transmembrane region" description="Helical" evidence="7">
    <location>
        <begin position="416"/>
        <end position="438"/>
    </location>
</feature>
<feature type="transmembrane region" description="Helical" evidence="7">
    <location>
        <begin position="255"/>
        <end position="272"/>
    </location>
</feature>
<keyword evidence="3 7" id="KW-0812">Transmembrane</keyword>
<dbReference type="InterPro" id="IPR010573">
    <property type="entry name" value="MFS_Str1/Tri12-like"/>
</dbReference>
<gene>
    <name evidence="9" type="ORF">FOVG_19262</name>
</gene>
<dbReference type="InterPro" id="IPR020846">
    <property type="entry name" value="MFS_dom"/>
</dbReference>
<dbReference type="PROSITE" id="PS00216">
    <property type="entry name" value="SUGAR_TRANSPORT_1"/>
    <property type="match status" value="1"/>
</dbReference>
<evidence type="ECO:0000256" key="3">
    <source>
        <dbReference type="ARBA" id="ARBA00022692"/>
    </source>
</evidence>
<dbReference type="EMBL" id="JH651136">
    <property type="protein sequence ID" value="EXA29200.1"/>
    <property type="molecule type" value="Genomic_DNA"/>
</dbReference>
<feature type="transmembrane region" description="Helical" evidence="7">
    <location>
        <begin position="62"/>
        <end position="80"/>
    </location>
</feature>
<sequence>MASHSSVDTSSVREEATARIHSKTIICLVAVNFIYVAQLSSVIGSGFLANSMSQVVGGVEQTVWYSSCITIMTVVLNPPIGQAADYWGRKPILVALPLTGIVGSIIVSRAHSSSALIAGFAILGVNFGCQSVLLAVMSEVLPRRYRPMGQASGSIAASIGAILGLLMGGGLLQDGNLSNYRIYWYVEAGIYALATVGCFVGYNPPPRDLQVSLNMSQKLRKLDWVGYSLFAPALVLFSIALSWSDNPYSWSSAHILGPFVIGVITMILFVIYEWHFKKGGMLHHDLWRNRNFTISLFVIFVEGISFFSANSYFAFQITLIYDASILSAGANFAIMFITGLVFSPVFGLWSSKRKSIRPPLLVGSILLLVFFVLLATVKIDTPRYAFWIFPILSGIALVSIVPLSMVSAQLATTPELIALTSALMTAVRSFGGAVGLAIDNAVLNSTLEKELPKKIGAAALSLGLPPSSLPALINALASQSRDAVKAVPGISPEIAQAAVEAMKRAYLVAFRNAWIVSAAFCGLLVISTCFIKEQKADFDKRIDAPVEGELVSLEGNESLSPANMQESVDKHDNAKAEMNHQEDSRV</sequence>
<feature type="domain" description="Major facilitator superfamily (MFS) profile" evidence="8">
    <location>
        <begin position="24"/>
        <end position="536"/>
    </location>
</feature>
<dbReference type="Gene3D" id="1.20.1250.20">
    <property type="entry name" value="MFS general substrate transporter like domains"/>
    <property type="match status" value="1"/>
</dbReference>
<dbReference type="InterPro" id="IPR005829">
    <property type="entry name" value="Sugar_transporter_CS"/>
</dbReference>
<feature type="transmembrane region" description="Helical" evidence="7">
    <location>
        <begin position="513"/>
        <end position="531"/>
    </location>
</feature>
<evidence type="ECO:0000256" key="7">
    <source>
        <dbReference type="SAM" id="Phobius"/>
    </source>
</evidence>
<feature type="transmembrane region" description="Helical" evidence="7">
    <location>
        <begin position="182"/>
        <end position="203"/>
    </location>
</feature>
<keyword evidence="5 7" id="KW-0472">Membrane</keyword>
<evidence type="ECO:0000256" key="6">
    <source>
        <dbReference type="SAM" id="MobiDB-lite"/>
    </source>
</evidence>
<evidence type="ECO:0000256" key="4">
    <source>
        <dbReference type="ARBA" id="ARBA00022989"/>
    </source>
</evidence>
<feature type="compositionally biased region" description="Polar residues" evidence="6">
    <location>
        <begin position="555"/>
        <end position="566"/>
    </location>
</feature>
<dbReference type="GO" id="GO:0022857">
    <property type="term" value="F:transmembrane transporter activity"/>
    <property type="evidence" value="ECO:0007669"/>
    <property type="project" value="InterPro"/>
</dbReference>
<dbReference type="PANTHER" id="PTHR23501">
    <property type="entry name" value="MAJOR FACILITATOR SUPERFAMILY"/>
    <property type="match status" value="1"/>
</dbReference>
<feature type="transmembrane region" description="Helical" evidence="7">
    <location>
        <begin position="148"/>
        <end position="170"/>
    </location>
</feature>
<dbReference type="PROSITE" id="PS50850">
    <property type="entry name" value="MFS"/>
    <property type="match status" value="1"/>
</dbReference>
<feature type="region of interest" description="Disordered" evidence="6">
    <location>
        <begin position="553"/>
        <end position="586"/>
    </location>
</feature>
<protein>
    <recommendedName>
        <fullName evidence="8">Major facilitator superfamily (MFS) profile domain-containing protein</fullName>
    </recommendedName>
</protein>
<reference evidence="9" key="1">
    <citation type="submission" date="2011-10" db="EMBL/GenBank/DDBJ databases">
        <title>The Genome Sequence of Fusarium oxysporum HDV247.</title>
        <authorList>
            <consortium name="The Broad Institute Genome Sequencing Platform"/>
            <person name="Ma L.-J."/>
            <person name="Gale L.R."/>
            <person name="Schwartz D.C."/>
            <person name="Zhou S."/>
            <person name="Corby-Kistler H."/>
            <person name="Young S.K."/>
            <person name="Zeng Q."/>
            <person name="Gargeya S."/>
            <person name="Fitzgerald M."/>
            <person name="Haas B."/>
            <person name="Abouelleil A."/>
            <person name="Alvarado L."/>
            <person name="Arachchi H.M."/>
            <person name="Berlin A."/>
            <person name="Brown A."/>
            <person name="Chapman S.B."/>
            <person name="Chen Z."/>
            <person name="Dunbar C."/>
            <person name="Freedman E."/>
            <person name="Gearin G."/>
            <person name="Goldberg J."/>
            <person name="Griggs A."/>
            <person name="Gujja S."/>
            <person name="Heiman D."/>
            <person name="Howarth C."/>
            <person name="Larson L."/>
            <person name="Lui A."/>
            <person name="MacDonald P.J.P."/>
            <person name="Montmayeur A."/>
            <person name="Murphy C."/>
            <person name="Neiman D."/>
            <person name="Pearson M."/>
            <person name="Priest M."/>
            <person name="Roberts A."/>
            <person name="Saif S."/>
            <person name="Shea T."/>
            <person name="Shenoy N."/>
            <person name="Sisk P."/>
            <person name="Stolte C."/>
            <person name="Sykes S."/>
            <person name="Wortman J."/>
            <person name="Nusbaum C."/>
            <person name="Birren B."/>
        </authorList>
    </citation>
    <scope>NUCLEOTIDE SEQUENCE [LARGE SCALE GENOMIC DNA]</scope>
    <source>
        <strain evidence="9">HDV247</strain>
    </source>
</reference>
<keyword evidence="4 7" id="KW-1133">Transmembrane helix</keyword>
<dbReference type="AlphaFoldDB" id="W9NMV8"/>
<reference evidence="9" key="2">
    <citation type="submission" date="2012-05" db="EMBL/GenBank/DDBJ databases">
        <title>Annotation of the Genome Sequence of Fusarium oxysporum HDV247.</title>
        <authorList>
            <consortium name="The Broad Institute Genomics Platform"/>
            <person name="Ma L.-J."/>
            <person name="Corby-Kistler H."/>
            <person name="Broz K."/>
            <person name="Gale L.R."/>
            <person name="Jonkers W."/>
            <person name="O'Donnell K."/>
            <person name="Ploetz R."/>
            <person name="Steinberg C."/>
            <person name="Schwartz D.C."/>
            <person name="VanEtten H."/>
            <person name="Zhou S."/>
            <person name="Young S.K."/>
            <person name="Zeng Q."/>
            <person name="Gargeya S."/>
            <person name="Fitzgerald M."/>
            <person name="Abouelleil A."/>
            <person name="Alvarado L."/>
            <person name="Chapman S.B."/>
            <person name="Gainer-Dewar J."/>
            <person name="Goldberg J."/>
            <person name="Griggs A."/>
            <person name="Gujja S."/>
            <person name="Hansen M."/>
            <person name="Howarth C."/>
            <person name="Imamovic A."/>
            <person name="Ireland A."/>
            <person name="Larimer J."/>
            <person name="McCowan C."/>
            <person name="Murphy C."/>
            <person name="Pearson M."/>
            <person name="Poon T.W."/>
            <person name="Priest M."/>
            <person name="Roberts A."/>
            <person name="Saif S."/>
            <person name="Shea T."/>
            <person name="Sykes S."/>
            <person name="Wortman J."/>
            <person name="Nusbaum C."/>
            <person name="Birren B."/>
        </authorList>
    </citation>
    <scope>NUCLEOTIDE SEQUENCE</scope>
    <source>
        <strain evidence="9">HDV247</strain>
    </source>
</reference>
<feature type="transmembrane region" description="Helical" evidence="7">
    <location>
        <begin position="116"/>
        <end position="136"/>
    </location>
</feature>
<evidence type="ECO:0000313" key="9">
    <source>
        <dbReference type="EMBL" id="EXA29200.1"/>
    </source>
</evidence>
<comment type="subcellular location">
    <subcellularLocation>
        <location evidence="1">Membrane</location>
        <topology evidence="1">Multi-pass membrane protein</topology>
    </subcellularLocation>
</comment>
<dbReference type="InterPro" id="IPR036259">
    <property type="entry name" value="MFS_trans_sf"/>
</dbReference>
<feature type="transmembrane region" description="Helical" evidence="7">
    <location>
        <begin position="92"/>
        <end position="110"/>
    </location>
</feature>
<dbReference type="SUPFAM" id="SSF103473">
    <property type="entry name" value="MFS general substrate transporter"/>
    <property type="match status" value="1"/>
</dbReference>
<dbReference type="HOGENOM" id="CLU_000960_25_1_1"/>
<feature type="transmembrane region" description="Helical" evidence="7">
    <location>
        <begin position="292"/>
        <end position="313"/>
    </location>
</feature>
<keyword evidence="2" id="KW-0813">Transport</keyword>
<dbReference type="Proteomes" id="UP000030751">
    <property type="component" value="Unassembled WGS sequence"/>
</dbReference>
<name>W9NMV8_FUSOX</name>
<dbReference type="GO" id="GO:0005886">
    <property type="term" value="C:plasma membrane"/>
    <property type="evidence" value="ECO:0007669"/>
    <property type="project" value="TreeGrafter"/>
</dbReference>
<evidence type="ECO:0000259" key="8">
    <source>
        <dbReference type="PROSITE" id="PS50850"/>
    </source>
</evidence>
<feature type="transmembrane region" description="Helical" evidence="7">
    <location>
        <begin position="325"/>
        <end position="348"/>
    </location>
</feature>
<evidence type="ECO:0000256" key="1">
    <source>
        <dbReference type="ARBA" id="ARBA00004141"/>
    </source>
</evidence>
<organism evidence="9">
    <name type="scientific">Fusarium oxysporum f. sp. pisi HDV247</name>
    <dbReference type="NCBI Taxonomy" id="1080344"/>
    <lineage>
        <taxon>Eukaryota</taxon>
        <taxon>Fungi</taxon>
        <taxon>Dikarya</taxon>
        <taxon>Ascomycota</taxon>
        <taxon>Pezizomycotina</taxon>
        <taxon>Sordariomycetes</taxon>
        <taxon>Hypocreomycetidae</taxon>
        <taxon>Hypocreales</taxon>
        <taxon>Nectriaceae</taxon>
        <taxon>Fusarium</taxon>
        <taxon>Fusarium oxysporum species complex</taxon>
    </lineage>
</organism>
<accession>W9NMV8</accession>
<feature type="compositionally biased region" description="Basic and acidic residues" evidence="6">
    <location>
        <begin position="567"/>
        <end position="586"/>
    </location>
</feature>
<evidence type="ECO:0000256" key="5">
    <source>
        <dbReference type="ARBA" id="ARBA00023136"/>
    </source>
</evidence>
<dbReference type="PANTHER" id="PTHR23501:SF195">
    <property type="entry name" value="PEP5"/>
    <property type="match status" value="1"/>
</dbReference>
<proteinExistence type="predicted"/>